<dbReference type="STRING" id="670483.S7PRC5"/>
<feature type="region of interest" description="Disordered" evidence="1">
    <location>
        <begin position="782"/>
        <end position="887"/>
    </location>
</feature>
<dbReference type="EMBL" id="KB469463">
    <property type="protein sequence ID" value="EPQ49937.1"/>
    <property type="molecule type" value="Genomic_DNA"/>
</dbReference>
<organism evidence="2 3">
    <name type="scientific">Gloeophyllum trabeum (strain ATCC 11539 / FP-39264 / Madison 617)</name>
    <name type="common">Brown rot fungus</name>
    <dbReference type="NCBI Taxonomy" id="670483"/>
    <lineage>
        <taxon>Eukaryota</taxon>
        <taxon>Fungi</taxon>
        <taxon>Dikarya</taxon>
        <taxon>Basidiomycota</taxon>
        <taxon>Agaricomycotina</taxon>
        <taxon>Agaricomycetes</taxon>
        <taxon>Gloeophyllales</taxon>
        <taxon>Gloeophyllaceae</taxon>
        <taxon>Gloeophyllum</taxon>
    </lineage>
</organism>
<feature type="compositionally biased region" description="Polar residues" evidence="1">
    <location>
        <begin position="793"/>
        <end position="814"/>
    </location>
</feature>
<dbReference type="Proteomes" id="UP000030669">
    <property type="component" value="Unassembled WGS sequence"/>
</dbReference>
<sequence>AFKESDEGFPTLLRPGNARKVEETRNTILSHMIMATHAAAEKPIKEAVSSSGVKDSFATPIISRLIQTGKVLRKSNEQRKAVSPEEVNRILTEELKKHKDRPMMNPLLQLDGKFTEFQSRLNSLNQRGLNVPNIMADYMCRYSGGLIGKHFKTISQVMTFAIAGIAEKKLQDAWDAIGRLTVLIWTVDIPDLESHLEELKKTINDVLDSAASCSPALITNKPKPHILAHIIEDVRRFGPAILFSTERYEKFNRVFRLCSIHSNRQAPSRDIATMFAHQDRCRHVVTGGFWFDRKLKRWVCAGRSVIEHINTHAQDAALLGVSAVTPFCAGATTLFPLPKGVHIRPPPLKWKDTATYKALGDAILQPPSGAWQPARTFVTASGDTAAIGDQHLGVTRSLGFARVREILSAASDSSTSCAVVEESQLEFEVHPTLQLPVIRTTGIVSTVPLHRILAIVNVQHDCLRGACKTTSSVTVRQEREETTRTKSIVKHTEYPYYLLNIYSLHNNNIIREAVPLHLRSRPPLYLDRHELHISAAASLRDEKLQKKLAKEAAIRKQAETARLAANLPGLLDDVEVIDDEADEETWDQPSLSDATKSALTPAIRTNGTDQNPAPTEQPVMRGPRGRRGNANAPRSTGQPSTRGRGRGKKFQAGASSATGPMIPPSPPPATRVAGTADTSTSLRASTSLPQVQAAVINAPHNAPSKKRRRAAADPVAAAAREAELRTIQSTCSIALVQRARSQILLNGRFPPATALRMMAFNRDEFLRRYGLSLDNQAVSGTSGPTLPAVGSGHDTSFASPTMNTRPEQVFTPSAGSPFLSGLQHDAATPQRAETPGEDSFTAQSSNSASSDPTQSYRRDMFDGTDNLWNSSPMPASMGSVPLRRQRDEQDMSVDGSRARMPMHQNRVFAKQRCESVQLSHAQMQKVQEFAELSVVEMLIDLKIHLIQNELELIKRFFKSYYRHPDFVTRLRTHLAAALLAPNVRAYVKGMTDQMV</sequence>
<feature type="compositionally biased region" description="Polar residues" evidence="1">
    <location>
        <begin position="587"/>
        <end position="614"/>
    </location>
</feature>
<feature type="compositionally biased region" description="Low complexity" evidence="1">
    <location>
        <begin position="838"/>
        <end position="855"/>
    </location>
</feature>
<dbReference type="GeneID" id="19309992"/>
<dbReference type="HOGENOM" id="CLU_300843_0_0_1"/>
<keyword evidence="3" id="KW-1185">Reference proteome</keyword>
<dbReference type="OMA" id="HLIMATH"/>
<evidence type="ECO:0000313" key="2">
    <source>
        <dbReference type="EMBL" id="EPQ49937.1"/>
    </source>
</evidence>
<proteinExistence type="predicted"/>
<dbReference type="OrthoDB" id="2506088at2759"/>
<accession>S7PRC5</accession>
<feature type="region of interest" description="Disordered" evidence="1">
    <location>
        <begin position="581"/>
        <end position="680"/>
    </location>
</feature>
<gene>
    <name evidence="2" type="ORF">GLOTRDRAFT_97310</name>
</gene>
<dbReference type="PANTHER" id="PTHR31912:SF34">
    <property type="entry name" value="NOTOCHORD-RELATED PROTEIN"/>
    <property type="match status" value="1"/>
</dbReference>
<reference evidence="2 3" key="1">
    <citation type="journal article" date="2012" name="Science">
        <title>The Paleozoic origin of enzymatic lignin decomposition reconstructed from 31 fungal genomes.</title>
        <authorList>
            <person name="Floudas D."/>
            <person name="Binder M."/>
            <person name="Riley R."/>
            <person name="Barry K."/>
            <person name="Blanchette R.A."/>
            <person name="Henrissat B."/>
            <person name="Martinez A.T."/>
            <person name="Otillar R."/>
            <person name="Spatafora J.W."/>
            <person name="Yadav J.S."/>
            <person name="Aerts A."/>
            <person name="Benoit I."/>
            <person name="Boyd A."/>
            <person name="Carlson A."/>
            <person name="Copeland A."/>
            <person name="Coutinho P.M."/>
            <person name="de Vries R.P."/>
            <person name="Ferreira P."/>
            <person name="Findley K."/>
            <person name="Foster B."/>
            <person name="Gaskell J."/>
            <person name="Glotzer D."/>
            <person name="Gorecki P."/>
            <person name="Heitman J."/>
            <person name="Hesse C."/>
            <person name="Hori C."/>
            <person name="Igarashi K."/>
            <person name="Jurgens J.A."/>
            <person name="Kallen N."/>
            <person name="Kersten P."/>
            <person name="Kohler A."/>
            <person name="Kuees U."/>
            <person name="Kumar T.K.A."/>
            <person name="Kuo A."/>
            <person name="LaButti K."/>
            <person name="Larrondo L.F."/>
            <person name="Lindquist E."/>
            <person name="Ling A."/>
            <person name="Lombard V."/>
            <person name="Lucas S."/>
            <person name="Lundell T."/>
            <person name="Martin R."/>
            <person name="McLaughlin D.J."/>
            <person name="Morgenstern I."/>
            <person name="Morin E."/>
            <person name="Murat C."/>
            <person name="Nagy L.G."/>
            <person name="Nolan M."/>
            <person name="Ohm R.A."/>
            <person name="Patyshakuliyeva A."/>
            <person name="Rokas A."/>
            <person name="Ruiz-Duenas F.J."/>
            <person name="Sabat G."/>
            <person name="Salamov A."/>
            <person name="Samejima M."/>
            <person name="Schmutz J."/>
            <person name="Slot J.C."/>
            <person name="St John F."/>
            <person name="Stenlid J."/>
            <person name="Sun H."/>
            <person name="Sun S."/>
            <person name="Syed K."/>
            <person name="Tsang A."/>
            <person name="Wiebenga A."/>
            <person name="Young D."/>
            <person name="Pisabarro A."/>
            <person name="Eastwood D.C."/>
            <person name="Martin F."/>
            <person name="Cullen D."/>
            <person name="Grigoriev I.V."/>
            <person name="Hibbett D.S."/>
        </authorList>
    </citation>
    <scope>NUCLEOTIDE SEQUENCE [LARGE SCALE GENOMIC DNA]</scope>
    <source>
        <strain evidence="2 3">ATCC 11539</strain>
    </source>
</reference>
<dbReference type="KEGG" id="gtr:GLOTRDRAFT_97310"/>
<name>S7PRC5_GLOTA</name>
<feature type="non-terminal residue" evidence="2">
    <location>
        <position position="1"/>
    </location>
</feature>
<feature type="non-terminal residue" evidence="2">
    <location>
        <position position="995"/>
    </location>
</feature>
<evidence type="ECO:0000313" key="3">
    <source>
        <dbReference type="Proteomes" id="UP000030669"/>
    </source>
</evidence>
<evidence type="ECO:0000256" key="1">
    <source>
        <dbReference type="SAM" id="MobiDB-lite"/>
    </source>
</evidence>
<dbReference type="eggNOG" id="ENOG502SKUY">
    <property type="taxonomic scope" value="Eukaryota"/>
</dbReference>
<dbReference type="RefSeq" id="XP_007871607.1">
    <property type="nucleotide sequence ID" value="XM_007873416.1"/>
</dbReference>
<protein>
    <submittedName>
        <fullName evidence="2">Uncharacterized protein</fullName>
    </submittedName>
</protein>
<dbReference type="AlphaFoldDB" id="S7PRC5"/>
<dbReference type="PANTHER" id="PTHR31912">
    <property type="entry name" value="IP13529P"/>
    <property type="match status" value="1"/>
</dbReference>